<accession>A0ABV7CI11</accession>
<evidence type="ECO:0000313" key="3">
    <source>
        <dbReference type="Proteomes" id="UP001595453"/>
    </source>
</evidence>
<organism evidence="2 3">
    <name type="scientific">Pseudoalteromonas fenneropenaei</name>
    <dbReference type="NCBI Taxonomy" id="1737459"/>
    <lineage>
        <taxon>Bacteria</taxon>
        <taxon>Pseudomonadati</taxon>
        <taxon>Pseudomonadota</taxon>
        <taxon>Gammaproteobacteria</taxon>
        <taxon>Alteromonadales</taxon>
        <taxon>Pseudoalteromonadaceae</taxon>
        <taxon>Pseudoalteromonas</taxon>
    </lineage>
</organism>
<keyword evidence="1" id="KW-0472">Membrane</keyword>
<keyword evidence="1" id="KW-0812">Transmembrane</keyword>
<keyword evidence="3" id="KW-1185">Reference proteome</keyword>
<evidence type="ECO:0000256" key="1">
    <source>
        <dbReference type="SAM" id="Phobius"/>
    </source>
</evidence>
<dbReference type="Proteomes" id="UP001595453">
    <property type="component" value="Unassembled WGS sequence"/>
</dbReference>
<protein>
    <submittedName>
        <fullName evidence="2">Uncharacterized protein</fullName>
    </submittedName>
</protein>
<proteinExistence type="predicted"/>
<sequence length="93" mass="9902">MTQQRFKQLAILSGLVAFLPLLGVLTAELVVALLNCRVSETGSSNCILGSLDVGMTLAVLYTGGWLSLVTIPVLGLLALMCYLKYRALQSKAS</sequence>
<dbReference type="EMBL" id="JBHRSD010000011">
    <property type="protein sequence ID" value="MFC3032176.1"/>
    <property type="molecule type" value="Genomic_DNA"/>
</dbReference>
<gene>
    <name evidence="2" type="ORF">ACFOEE_06570</name>
</gene>
<reference evidence="3" key="1">
    <citation type="journal article" date="2019" name="Int. J. Syst. Evol. Microbiol.">
        <title>The Global Catalogue of Microorganisms (GCM) 10K type strain sequencing project: providing services to taxonomists for standard genome sequencing and annotation.</title>
        <authorList>
            <consortium name="The Broad Institute Genomics Platform"/>
            <consortium name="The Broad Institute Genome Sequencing Center for Infectious Disease"/>
            <person name="Wu L."/>
            <person name="Ma J."/>
        </authorList>
    </citation>
    <scope>NUCLEOTIDE SEQUENCE [LARGE SCALE GENOMIC DNA]</scope>
    <source>
        <strain evidence="3">KCTC 42730</strain>
    </source>
</reference>
<name>A0ABV7CI11_9GAMM</name>
<keyword evidence="1" id="KW-1133">Transmembrane helix</keyword>
<evidence type="ECO:0000313" key="2">
    <source>
        <dbReference type="EMBL" id="MFC3032176.1"/>
    </source>
</evidence>
<comment type="caution">
    <text evidence="2">The sequence shown here is derived from an EMBL/GenBank/DDBJ whole genome shotgun (WGS) entry which is preliminary data.</text>
</comment>
<feature type="transmembrane region" description="Helical" evidence="1">
    <location>
        <begin position="56"/>
        <end position="83"/>
    </location>
</feature>
<dbReference type="RefSeq" id="WP_377122258.1">
    <property type="nucleotide sequence ID" value="NZ_JBHRSD010000011.1"/>
</dbReference>